<comment type="function">
    <text evidence="7">This is one of the proteins that bind and probably mediate the attachment of the 5S RNA into the large ribosomal subunit, where it forms part of the central protuberance.</text>
</comment>
<accession>A0A2H0U9G0</accession>
<comment type="caution">
    <text evidence="8">The sequence shown here is derived from an EMBL/GenBank/DDBJ whole genome shotgun (WGS) entry which is preliminary data.</text>
</comment>
<dbReference type="GO" id="GO:0006412">
    <property type="term" value="P:translation"/>
    <property type="evidence" value="ECO:0007669"/>
    <property type="project" value="UniProtKB-UniRule"/>
</dbReference>
<keyword evidence="2 7" id="KW-0699">rRNA-binding</keyword>
<dbReference type="Pfam" id="PF00861">
    <property type="entry name" value="Ribosomal_L18p"/>
    <property type="match status" value="1"/>
</dbReference>
<evidence type="ECO:0000256" key="3">
    <source>
        <dbReference type="ARBA" id="ARBA00022884"/>
    </source>
</evidence>
<comment type="subunit">
    <text evidence="7">Part of the 50S ribosomal subunit; part of the 5S rRNA/L5/L18/L25 subcomplex. Contacts the 5S and 23S rRNAs.</text>
</comment>
<dbReference type="PANTHER" id="PTHR12899:SF3">
    <property type="entry name" value="LARGE RIBOSOMAL SUBUNIT PROTEIN UL18M"/>
    <property type="match status" value="1"/>
</dbReference>
<name>A0A2H0U9G0_9BACT</name>
<dbReference type="SUPFAM" id="SSF53137">
    <property type="entry name" value="Translational machinery components"/>
    <property type="match status" value="1"/>
</dbReference>
<sequence>MNHGPKSKSELRVHRHARVRARITGTKERPRLAVYRSNRFISAQLIDDSVGKTIAAAHGRECKGAASAQARFVGETMASKAKAAGVTTVVFDRAGYRYTGQVKTLADAAREGGLIF</sequence>
<gene>
    <name evidence="7" type="primary">rplR</name>
    <name evidence="8" type="ORF">COU19_02720</name>
</gene>
<evidence type="ECO:0000256" key="2">
    <source>
        <dbReference type="ARBA" id="ARBA00022730"/>
    </source>
</evidence>
<keyword evidence="5 7" id="KW-0687">Ribonucleoprotein</keyword>
<evidence type="ECO:0000256" key="7">
    <source>
        <dbReference type="HAMAP-Rule" id="MF_01337"/>
    </source>
</evidence>
<dbReference type="NCBIfam" id="TIGR00060">
    <property type="entry name" value="L18_bact"/>
    <property type="match status" value="1"/>
</dbReference>
<dbReference type="GO" id="GO:0022625">
    <property type="term" value="C:cytosolic large ribosomal subunit"/>
    <property type="evidence" value="ECO:0007669"/>
    <property type="project" value="TreeGrafter"/>
</dbReference>
<dbReference type="HAMAP" id="MF_01337_B">
    <property type="entry name" value="Ribosomal_uL18_B"/>
    <property type="match status" value="1"/>
</dbReference>
<dbReference type="PANTHER" id="PTHR12899">
    <property type="entry name" value="39S RIBOSOMAL PROTEIN L18, MITOCHONDRIAL"/>
    <property type="match status" value="1"/>
</dbReference>
<organism evidence="8 9">
    <name type="scientific">Candidatus Kaiserbacteria bacterium CG10_big_fil_rev_8_21_14_0_10_56_12</name>
    <dbReference type="NCBI Taxonomy" id="1974611"/>
    <lineage>
        <taxon>Bacteria</taxon>
        <taxon>Candidatus Kaiseribacteriota</taxon>
    </lineage>
</organism>
<comment type="similarity">
    <text evidence="1 7">Belongs to the universal ribosomal protein uL18 family.</text>
</comment>
<evidence type="ECO:0000256" key="4">
    <source>
        <dbReference type="ARBA" id="ARBA00022980"/>
    </source>
</evidence>
<keyword evidence="3 7" id="KW-0694">RNA-binding</keyword>
<dbReference type="AlphaFoldDB" id="A0A2H0U9G0"/>
<dbReference type="InterPro" id="IPR005484">
    <property type="entry name" value="Ribosomal_uL18_bac/plant/anim"/>
</dbReference>
<evidence type="ECO:0000256" key="6">
    <source>
        <dbReference type="ARBA" id="ARBA00035197"/>
    </source>
</evidence>
<evidence type="ECO:0000256" key="5">
    <source>
        <dbReference type="ARBA" id="ARBA00023274"/>
    </source>
</evidence>
<proteinExistence type="inferred from homology"/>
<keyword evidence="4 7" id="KW-0689">Ribosomal protein</keyword>
<dbReference type="Gene3D" id="3.30.420.100">
    <property type="match status" value="1"/>
</dbReference>
<dbReference type="Proteomes" id="UP000230179">
    <property type="component" value="Unassembled WGS sequence"/>
</dbReference>
<dbReference type="InterPro" id="IPR057268">
    <property type="entry name" value="Ribosomal_L18"/>
</dbReference>
<dbReference type="EMBL" id="PFBL01000021">
    <property type="protein sequence ID" value="PIR83054.1"/>
    <property type="molecule type" value="Genomic_DNA"/>
</dbReference>
<dbReference type="GO" id="GO:0008097">
    <property type="term" value="F:5S rRNA binding"/>
    <property type="evidence" value="ECO:0007669"/>
    <property type="project" value="TreeGrafter"/>
</dbReference>
<evidence type="ECO:0000313" key="8">
    <source>
        <dbReference type="EMBL" id="PIR83054.1"/>
    </source>
</evidence>
<dbReference type="CDD" id="cd00432">
    <property type="entry name" value="Ribosomal_L18_L5e"/>
    <property type="match status" value="1"/>
</dbReference>
<evidence type="ECO:0000256" key="1">
    <source>
        <dbReference type="ARBA" id="ARBA00007116"/>
    </source>
</evidence>
<dbReference type="InterPro" id="IPR004389">
    <property type="entry name" value="Ribosomal_uL18_bac-type"/>
</dbReference>
<reference evidence="9" key="1">
    <citation type="submission" date="2017-09" db="EMBL/GenBank/DDBJ databases">
        <title>Depth-based differentiation of microbial function through sediment-hosted aquifers and enrichment of novel symbionts in the deep terrestrial subsurface.</title>
        <authorList>
            <person name="Probst A.J."/>
            <person name="Ladd B."/>
            <person name="Jarett J.K."/>
            <person name="Geller-Mcgrath D.E."/>
            <person name="Sieber C.M.K."/>
            <person name="Emerson J.B."/>
            <person name="Anantharaman K."/>
            <person name="Thomas B.C."/>
            <person name="Malmstrom R."/>
            <person name="Stieglmeier M."/>
            <person name="Klingl A."/>
            <person name="Woyke T."/>
            <person name="Ryan C.M."/>
            <person name="Banfield J.F."/>
        </authorList>
    </citation>
    <scope>NUCLEOTIDE SEQUENCE [LARGE SCALE GENOMIC DNA]</scope>
</reference>
<protein>
    <recommendedName>
        <fullName evidence="6 7">Large ribosomal subunit protein uL18</fullName>
    </recommendedName>
</protein>
<evidence type="ECO:0000313" key="9">
    <source>
        <dbReference type="Proteomes" id="UP000230179"/>
    </source>
</evidence>
<dbReference type="GO" id="GO:0003735">
    <property type="term" value="F:structural constituent of ribosome"/>
    <property type="evidence" value="ECO:0007669"/>
    <property type="project" value="InterPro"/>
</dbReference>